<proteinExistence type="predicted"/>
<keyword evidence="3" id="KW-1185">Reference proteome</keyword>
<dbReference type="EMBL" id="JARXVC010000011">
    <property type="protein sequence ID" value="MDH6282795.1"/>
    <property type="molecule type" value="Genomic_DNA"/>
</dbReference>
<dbReference type="Proteomes" id="UP001160334">
    <property type="component" value="Unassembled WGS sequence"/>
</dbReference>
<gene>
    <name evidence="2" type="ORF">M2280_004032</name>
</gene>
<reference evidence="2 3" key="1">
    <citation type="submission" date="2023-04" db="EMBL/GenBank/DDBJ databases">
        <title>Forest soil microbial communities from Buena Vista Peninsula, Colon Province, Panama.</title>
        <authorList>
            <person name="Bouskill N."/>
        </authorList>
    </citation>
    <scope>NUCLEOTIDE SEQUENCE [LARGE SCALE GENOMIC DNA]</scope>
    <source>
        <strain evidence="2 3">CFH S0262</strain>
    </source>
</reference>
<name>A0ABT6MEQ4_9NOCA</name>
<evidence type="ECO:0000313" key="3">
    <source>
        <dbReference type="Proteomes" id="UP001160334"/>
    </source>
</evidence>
<accession>A0ABT6MEQ4</accession>
<sequence length="347" mass="37401">MTTLNEFLTSIDLVGVDDNNDLPGTLYSFQMNPRDGRLEMRKGEKGDKGDKGDPAYPFEWQGDMTNQQAIDNLHLGPDEKGWAYRNVSTQAMHYWAGVGWIVFPGAFGAPGPRGLANQLTVGAVTTLPTGSNATLTITGTPPNQVLNIGIPRGIQGQVGVAGGPGPLRTAPDYDNSSQPQQGDMLAWQASSSKFKPVRNPGVRGPYSIGYMSFPGVSENNTTNGKVVATLQVPAQNVPWRPMVFGAIETVVNDTNYQTRLDAEVRIGSASGQIVGLGTGFPYQTVFMNRIQPYFDVPMDTSSNANVGVIQAGQAVTLNVVLTRPFGTATYSHWNRNAYLVCHCIPVY</sequence>
<dbReference type="RefSeq" id="WP_280762091.1">
    <property type="nucleotide sequence ID" value="NZ_JARXVC010000011.1"/>
</dbReference>
<evidence type="ECO:0000256" key="1">
    <source>
        <dbReference type="SAM" id="MobiDB-lite"/>
    </source>
</evidence>
<evidence type="ECO:0000313" key="2">
    <source>
        <dbReference type="EMBL" id="MDH6282795.1"/>
    </source>
</evidence>
<comment type="caution">
    <text evidence="2">The sequence shown here is derived from an EMBL/GenBank/DDBJ whole genome shotgun (WGS) entry which is preliminary data.</text>
</comment>
<protein>
    <submittedName>
        <fullName evidence="2">Tetrahydromethanopterin S-methyltransferase subunit F</fullName>
    </submittedName>
</protein>
<feature type="region of interest" description="Disordered" evidence="1">
    <location>
        <begin position="160"/>
        <end position="182"/>
    </location>
</feature>
<feature type="compositionally biased region" description="Basic and acidic residues" evidence="1">
    <location>
        <begin position="36"/>
        <end position="53"/>
    </location>
</feature>
<organism evidence="2 3">
    <name type="scientific">Prescottella agglutinans</name>
    <dbReference type="NCBI Taxonomy" id="1644129"/>
    <lineage>
        <taxon>Bacteria</taxon>
        <taxon>Bacillati</taxon>
        <taxon>Actinomycetota</taxon>
        <taxon>Actinomycetes</taxon>
        <taxon>Mycobacteriales</taxon>
        <taxon>Nocardiaceae</taxon>
        <taxon>Prescottella</taxon>
    </lineage>
</organism>
<feature type="region of interest" description="Disordered" evidence="1">
    <location>
        <begin position="36"/>
        <end position="55"/>
    </location>
</feature>